<comment type="caution">
    <text evidence="1">The sequence shown here is derived from an EMBL/GenBank/DDBJ whole genome shotgun (WGS) entry which is preliminary data.</text>
</comment>
<name>A0ABN1CGX8_SACER</name>
<evidence type="ECO:0000313" key="1">
    <source>
        <dbReference type="EMBL" id="GAA0518997.1"/>
    </source>
</evidence>
<reference evidence="1 2" key="1">
    <citation type="journal article" date="2019" name="Int. J. Syst. Evol. Microbiol.">
        <title>The Global Catalogue of Microorganisms (GCM) 10K type strain sequencing project: providing services to taxonomists for standard genome sequencing and annotation.</title>
        <authorList>
            <consortium name="The Broad Institute Genomics Platform"/>
            <consortium name="The Broad Institute Genome Sequencing Center for Infectious Disease"/>
            <person name="Wu L."/>
            <person name="Ma J."/>
        </authorList>
    </citation>
    <scope>NUCLEOTIDE SEQUENCE [LARGE SCALE GENOMIC DNA]</scope>
    <source>
        <strain evidence="1 2">JCM 10303</strain>
    </source>
</reference>
<sequence length="60" mass="6313">MDDAISAAIISLREARSRVPACSLEVIGCLLGSATDPDRLVGMTTVSYVSPAVKDAFSER</sequence>
<organism evidence="1 2">
    <name type="scientific">Saccharopolyspora erythraea</name>
    <name type="common">Streptomyces erythraeus</name>
    <dbReference type="NCBI Taxonomy" id="1836"/>
    <lineage>
        <taxon>Bacteria</taxon>
        <taxon>Bacillati</taxon>
        <taxon>Actinomycetota</taxon>
        <taxon>Actinomycetes</taxon>
        <taxon>Pseudonocardiales</taxon>
        <taxon>Pseudonocardiaceae</taxon>
        <taxon>Saccharopolyspora</taxon>
    </lineage>
</organism>
<dbReference type="Proteomes" id="UP001500729">
    <property type="component" value="Unassembled WGS sequence"/>
</dbReference>
<accession>A0ABN1CGX8</accession>
<dbReference type="EMBL" id="BAAAGS010000008">
    <property type="protein sequence ID" value="GAA0518997.1"/>
    <property type="molecule type" value="Genomic_DNA"/>
</dbReference>
<proteinExistence type="predicted"/>
<protein>
    <submittedName>
        <fullName evidence="1">Uncharacterized protein</fullName>
    </submittedName>
</protein>
<keyword evidence="2" id="KW-1185">Reference proteome</keyword>
<gene>
    <name evidence="1" type="ORF">GCM10009533_17690</name>
</gene>
<evidence type="ECO:0000313" key="2">
    <source>
        <dbReference type="Proteomes" id="UP001500729"/>
    </source>
</evidence>